<proteinExistence type="predicted"/>
<reference evidence="1" key="1">
    <citation type="submission" date="2021-01" db="EMBL/GenBank/DDBJ databases">
        <title>Adiantum capillus-veneris genome.</title>
        <authorList>
            <person name="Fang Y."/>
            <person name="Liao Q."/>
        </authorList>
    </citation>
    <scope>NUCLEOTIDE SEQUENCE</scope>
    <source>
        <strain evidence="1">H3</strain>
        <tissue evidence="1">Leaf</tissue>
    </source>
</reference>
<protein>
    <submittedName>
        <fullName evidence="1">Uncharacterized protein</fullName>
    </submittedName>
</protein>
<organism evidence="1 2">
    <name type="scientific">Adiantum capillus-veneris</name>
    <name type="common">Maidenhair fern</name>
    <dbReference type="NCBI Taxonomy" id="13818"/>
    <lineage>
        <taxon>Eukaryota</taxon>
        <taxon>Viridiplantae</taxon>
        <taxon>Streptophyta</taxon>
        <taxon>Embryophyta</taxon>
        <taxon>Tracheophyta</taxon>
        <taxon>Polypodiopsida</taxon>
        <taxon>Polypodiidae</taxon>
        <taxon>Polypodiales</taxon>
        <taxon>Pteridineae</taxon>
        <taxon>Pteridaceae</taxon>
        <taxon>Vittarioideae</taxon>
        <taxon>Adiantum</taxon>
    </lineage>
</organism>
<dbReference type="Proteomes" id="UP000886520">
    <property type="component" value="Chromosome 4"/>
</dbReference>
<sequence length="72" mass="7993">MSFLRKPAHSVPRDWNVNISALLNRLGVSDVGTAALLSHATCSGCLVLVKVWSWKFITMSRYLKLNLAMLCS</sequence>
<dbReference type="EMBL" id="JABFUD020000004">
    <property type="protein sequence ID" value="KAI5080553.1"/>
    <property type="molecule type" value="Genomic_DNA"/>
</dbReference>
<evidence type="ECO:0000313" key="1">
    <source>
        <dbReference type="EMBL" id="KAI5080553.1"/>
    </source>
</evidence>
<gene>
    <name evidence="1" type="ORF">GOP47_0003736</name>
</gene>
<accession>A0A9D4V7F6</accession>
<keyword evidence="2" id="KW-1185">Reference proteome</keyword>
<evidence type="ECO:0000313" key="2">
    <source>
        <dbReference type="Proteomes" id="UP000886520"/>
    </source>
</evidence>
<comment type="caution">
    <text evidence="1">The sequence shown here is derived from an EMBL/GenBank/DDBJ whole genome shotgun (WGS) entry which is preliminary data.</text>
</comment>
<name>A0A9D4V7F6_ADICA</name>
<dbReference type="AlphaFoldDB" id="A0A9D4V7F6"/>